<dbReference type="GO" id="GO:0043138">
    <property type="term" value="F:3'-5' DNA helicase activity"/>
    <property type="evidence" value="ECO:0007669"/>
    <property type="project" value="TreeGrafter"/>
</dbReference>
<dbReference type="InterPro" id="IPR002464">
    <property type="entry name" value="DNA/RNA_helicase_DEAH_CS"/>
</dbReference>
<organism evidence="8 9">
    <name type="scientific">Evansella caseinilytica</name>
    <dbReference type="NCBI Taxonomy" id="1503961"/>
    <lineage>
        <taxon>Bacteria</taxon>
        <taxon>Bacillati</taxon>
        <taxon>Bacillota</taxon>
        <taxon>Bacilli</taxon>
        <taxon>Bacillales</taxon>
        <taxon>Bacillaceae</taxon>
        <taxon>Evansella</taxon>
    </lineage>
</organism>
<dbReference type="PROSITE" id="PS51192">
    <property type="entry name" value="HELICASE_ATP_BIND_1"/>
    <property type="match status" value="1"/>
</dbReference>
<feature type="domain" description="Helicase C-terminal" evidence="7">
    <location>
        <begin position="220"/>
        <end position="367"/>
    </location>
</feature>
<keyword evidence="9" id="KW-1185">Reference proteome</keyword>
<dbReference type="SMART" id="SM00487">
    <property type="entry name" value="DEXDc"/>
    <property type="match status" value="1"/>
</dbReference>
<dbReference type="GO" id="GO:0009378">
    <property type="term" value="F:four-way junction helicase activity"/>
    <property type="evidence" value="ECO:0007669"/>
    <property type="project" value="TreeGrafter"/>
</dbReference>
<dbReference type="STRING" id="1503961.SAMN05421736_1403"/>
<dbReference type="PROSITE" id="PS51194">
    <property type="entry name" value="HELICASE_CTER"/>
    <property type="match status" value="1"/>
</dbReference>
<dbReference type="GO" id="GO:0006281">
    <property type="term" value="P:DNA repair"/>
    <property type="evidence" value="ECO:0007669"/>
    <property type="project" value="TreeGrafter"/>
</dbReference>
<dbReference type="InterPro" id="IPR014001">
    <property type="entry name" value="Helicase_ATP-bd"/>
</dbReference>
<keyword evidence="2" id="KW-0378">Hydrolase</keyword>
<dbReference type="AlphaFoldDB" id="A0A1H3V420"/>
<accession>A0A1H3V420</accession>
<evidence type="ECO:0000259" key="6">
    <source>
        <dbReference type="PROSITE" id="PS51192"/>
    </source>
</evidence>
<dbReference type="InterPro" id="IPR004589">
    <property type="entry name" value="DNA_helicase_ATP-dep_RecQ"/>
</dbReference>
<name>A0A1H3V420_9BACI</name>
<sequence length="511" mass="57954">MNTELEHVLEENFGFTHFREGQKEIILSVMKGRNVLAILPTGAGKTLCYHFPAKLLDGITIVVSPLLSLMEDQVHQMRASGEKAVVQLNGLLSFTEKEQVLSELHHRSIVFVSPEMLANDYLLKKLRHWKVGLFVVDEAHCISQWGHEFRTDYLRLSDARAALGEPPCLALTATATAEVEKDILGCLAMENAVVHRFSVNRPQIKYFIEECASEEEKQSRFREYITQVASPAIVYTGTRNDAVQLSNEIRETGISSTAYYHGGLAKEERLLIQRQFLHDELRVICATTAFGMGINKPDIRTVVHMHLPSSIEQYVQEVGRAGRDGKESAALLLYTKADRYRPLSFIEQEFLTEKELSALFRVLKGSGGTVAIKDIPAMLQLDETVWRMVMYYLEKAAAVKAGRIAAERLNEELLATLHEHFTKRRRQKQSLFLQLERLFTENSCIRSGILAYFGENQHTSPAFCCSACGFRFTDMPGFDPHPRPADESGKSNEITWQEELQHMLLPHKRGR</sequence>
<dbReference type="GO" id="GO:0043590">
    <property type="term" value="C:bacterial nucleoid"/>
    <property type="evidence" value="ECO:0007669"/>
    <property type="project" value="TreeGrafter"/>
</dbReference>
<dbReference type="GO" id="GO:0003677">
    <property type="term" value="F:DNA binding"/>
    <property type="evidence" value="ECO:0007669"/>
    <property type="project" value="UniProtKB-KW"/>
</dbReference>
<dbReference type="GO" id="GO:0016787">
    <property type="term" value="F:hydrolase activity"/>
    <property type="evidence" value="ECO:0007669"/>
    <property type="project" value="UniProtKB-KW"/>
</dbReference>
<dbReference type="FunFam" id="3.40.50.300:FF:001389">
    <property type="entry name" value="ATP-dependent DNA helicase RecQ"/>
    <property type="match status" value="1"/>
</dbReference>
<protein>
    <submittedName>
        <fullName evidence="8">ATP-dependent DNA helicase RecQ</fullName>
    </submittedName>
</protein>
<evidence type="ECO:0000256" key="2">
    <source>
        <dbReference type="ARBA" id="ARBA00022801"/>
    </source>
</evidence>
<keyword evidence="4" id="KW-0067">ATP-binding</keyword>
<dbReference type="PANTHER" id="PTHR13710:SF84">
    <property type="entry name" value="ATP-DEPENDENT DNA HELICASE RECS-RELATED"/>
    <property type="match status" value="1"/>
</dbReference>
<keyword evidence="3 8" id="KW-0347">Helicase</keyword>
<dbReference type="CDD" id="cd17920">
    <property type="entry name" value="DEXHc_RecQ"/>
    <property type="match status" value="1"/>
</dbReference>
<dbReference type="InterPro" id="IPR027417">
    <property type="entry name" value="P-loop_NTPase"/>
</dbReference>
<dbReference type="PROSITE" id="PS00690">
    <property type="entry name" value="DEAH_ATP_HELICASE"/>
    <property type="match status" value="1"/>
</dbReference>
<dbReference type="GO" id="GO:0030894">
    <property type="term" value="C:replisome"/>
    <property type="evidence" value="ECO:0007669"/>
    <property type="project" value="TreeGrafter"/>
</dbReference>
<feature type="domain" description="Helicase ATP-binding" evidence="6">
    <location>
        <begin position="26"/>
        <end position="193"/>
    </location>
</feature>
<dbReference type="GO" id="GO:0005524">
    <property type="term" value="F:ATP binding"/>
    <property type="evidence" value="ECO:0007669"/>
    <property type="project" value="UniProtKB-KW"/>
</dbReference>
<evidence type="ECO:0000256" key="4">
    <source>
        <dbReference type="ARBA" id="ARBA00022840"/>
    </source>
</evidence>
<dbReference type="GO" id="GO:0005737">
    <property type="term" value="C:cytoplasm"/>
    <property type="evidence" value="ECO:0007669"/>
    <property type="project" value="TreeGrafter"/>
</dbReference>
<dbReference type="Pfam" id="PF00271">
    <property type="entry name" value="Helicase_C"/>
    <property type="match status" value="1"/>
</dbReference>
<evidence type="ECO:0000256" key="3">
    <source>
        <dbReference type="ARBA" id="ARBA00022806"/>
    </source>
</evidence>
<dbReference type="EMBL" id="FNPI01000040">
    <property type="protein sequence ID" value="SDZ68809.1"/>
    <property type="molecule type" value="Genomic_DNA"/>
</dbReference>
<dbReference type="SUPFAM" id="SSF52540">
    <property type="entry name" value="P-loop containing nucleoside triphosphate hydrolases"/>
    <property type="match status" value="1"/>
</dbReference>
<dbReference type="InterPro" id="IPR011545">
    <property type="entry name" value="DEAD/DEAH_box_helicase_dom"/>
</dbReference>
<gene>
    <name evidence="8" type="ORF">SAMN05421736_1403</name>
</gene>
<evidence type="ECO:0000256" key="5">
    <source>
        <dbReference type="ARBA" id="ARBA00023125"/>
    </source>
</evidence>
<keyword evidence="1" id="KW-0547">Nucleotide-binding</keyword>
<reference evidence="9" key="1">
    <citation type="submission" date="2016-10" db="EMBL/GenBank/DDBJ databases">
        <authorList>
            <person name="Varghese N."/>
            <person name="Submissions S."/>
        </authorList>
    </citation>
    <scope>NUCLEOTIDE SEQUENCE [LARGE SCALE GENOMIC DNA]</scope>
    <source>
        <strain evidence="9">SP</strain>
    </source>
</reference>
<dbReference type="GO" id="GO:0006310">
    <property type="term" value="P:DNA recombination"/>
    <property type="evidence" value="ECO:0007669"/>
    <property type="project" value="InterPro"/>
</dbReference>
<keyword evidence="5" id="KW-0238">DNA-binding</keyword>
<dbReference type="PANTHER" id="PTHR13710">
    <property type="entry name" value="DNA HELICASE RECQ FAMILY MEMBER"/>
    <property type="match status" value="1"/>
</dbReference>
<dbReference type="InterPro" id="IPR001650">
    <property type="entry name" value="Helicase_C-like"/>
</dbReference>
<evidence type="ECO:0000313" key="8">
    <source>
        <dbReference type="EMBL" id="SDZ68809.1"/>
    </source>
</evidence>
<evidence type="ECO:0000313" key="9">
    <source>
        <dbReference type="Proteomes" id="UP000198935"/>
    </source>
</evidence>
<proteinExistence type="predicted"/>
<dbReference type="SMART" id="SM00490">
    <property type="entry name" value="HELICc"/>
    <property type="match status" value="1"/>
</dbReference>
<dbReference type="Gene3D" id="3.40.50.300">
    <property type="entry name" value="P-loop containing nucleotide triphosphate hydrolases"/>
    <property type="match status" value="2"/>
</dbReference>
<dbReference type="Proteomes" id="UP000198935">
    <property type="component" value="Unassembled WGS sequence"/>
</dbReference>
<dbReference type="OrthoDB" id="9763310at2"/>
<evidence type="ECO:0000256" key="1">
    <source>
        <dbReference type="ARBA" id="ARBA00022741"/>
    </source>
</evidence>
<dbReference type="Pfam" id="PF00270">
    <property type="entry name" value="DEAD"/>
    <property type="match status" value="1"/>
</dbReference>
<evidence type="ECO:0000259" key="7">
    <source>
        <dbReference type="PROSITE" id="PS51194"/>
    </source>
</evidence>
<dbReference type="NCBIfam" id="TIGR00614">
    <property type="entry name" value="recQ_fam"/>
    <property type="match status" value="1"/>
</dbReference>